<feature type="transmembrane region" description="Helical" evidence="6">
    <location>
        <begin position="163"/>
        <end position="181"/>
    </location>
</feature>
<dbReference type="OrthoDB" id="440553at2759"/>
<feature type="transmembrane region" description="Helical" evidence="6">
    <location>
        <begin position="37"/>
        <end position="65"/>
    </location>
</feature>
<dbReference type="GeneID" id="72068428"/>
<feature type="transmembrane region" description="Helical" evidence="6">
    <location>
        <begin position="77"/>
        <end position="94"/>
    </location>
</feature>
<dbReference type="SUPFAM" id="SSF103473">
    <property type="entry name" value="MFS general substrate transporter"/>
    <property type="match status" value="1"/>
</dbReference>
<reference evidence="8" key="1">
    <citation type="submission" date="2021-11" db="EMBL/GenBank/DDBJ databases">
        <title>Purpureocillium_takamizusanense_genome.</title>
        <authorList>
            <person name="Nguyen N.-H."/>
        </authorList>
    </citation>
    <scope>NUCLEOTIDE SEQUENCE</scope>
    <source>
        <strain evidence="8">PT3</strain>
    </source>
</reference>
<comment type="subcellular location">
    <subcellularLocation>
        <location evidence="1">Membrane</location>
        <topology evidence="1">Multi-pass membrane protein</topology>
    </subcellularLocation>
</comment>
<evidence type="ECO:0000256" key="2">
    <source>
        <dbReference type="ARBA" id="ARBA00022692"/>
    </source>
</evidence>
<feature type="region of interest" description="Disordered" evidence="5">
    <location>
        <begin position="1"/>
        <end position="22"/>
    </location>
</feature>
<feature type="transmembrane region" description="Helical" evidence="6">
    <location>
        <begin position="307"/>
        <end position="329"/>
    </location>
</feature>
<evidence type="ECO:0000256" key="6">
    <source>
        <dbReference type="SAM" id="Phobius"/>
    </source>
</evidence>
<proteinExistence type="predicted"/>
<dbReference type="AlphaFoldDB" id="A0A9Q8QIR0"/>
<dbReference type="KEGG" id="ptkz:JDV02_006479"/>
<feature type="domain" description="Major facilitator superfamily (MFS) profile" evidence="7">
    <location>
        <begin position="40"/>
        <end position="529"/>
    </location>
</feature>
<feature type="compositionally biased region" description="Polar residues" evidence="5">
    <location>
        <begin position="552"/>
        <end position="561"/>
    </location>
</feature>
<dbReference type="Pfam" id="PF07690">
    <property type="entry name" value="MFS_1"/>
    <property type="match status" value="1"/>
</dbReference>
<feature type="transmembrane region" description="Helical" evidence="6">
    <location>
        <begin position="232"/>
        <end position="249"/>
    </location>
</feature>
<feature type="transmembrane region" description="Helical" evidence="6">
    <location>
        <begin position="341"/>
        <end position="363"/>
    </location>
</feature>
<dbReference type="RefSeq" id="XP_047843866.1">
    <property type="nucleotide sequence ID" value="XM_047987876.1"/>
</dbReference>
<feature type="transmembrane region" description="Helical" evidence="6">
    <location>
        <begin position="502"/>
        <end position="525"/>
    </location>
</feature>
<evidence type="ECO:0000256" key="5">
    <source>
        <dbReference type="SAM" id="MobiDB-lite"/>
    </source>
</evidence>
<evidence type="ECO:0000256" key="3">
    <source>
        <dbReference type="ARBA" id="ARBA00022989"/>
    </source>
</evidence>
<dbReference type="PROSITE" id="PS50850">
    <property type="entry name" value="MFS"/>
    <property type="match status" value="1"/>
</dbReference>
<protein>
    <recommendedName>
        <fullName evidence="7">Major facilitator superfamily (MFS) profile domain-containing protein</fullName>
    </recommendedName>
</protein>
<sequence length="561" mass="59734">MTPRRQPELPQDGRPVPRVSNSSTAAIKSASVPRWRFWLLSTGVCLGLFLSMTDSTIIATSLFVIARDFRSFDSVNWVALAYTLSYLGCAVTFAQFSDVIGRRNAFVAAHLLFLVFSMACGFSKSLFMLIAFRALQGIGGSGLYALSMVVLPELCPRELQQHIGSLIGLVIAGSGVLGPILGGILTEYASWRWVFWINGPVGTVSLIILLAAWPQTHRLSLREGASWKNFDYAGSFLIITASVLVVFAFQNMGETENPSWASAVFIGPLVGGGTGWLALIVWEVFATRRMHRGFSPAFPVDLFRNRTYAAAAVSTMFLGYPYLLLMYTFPLKAHIVSGKSALLSSMTLLPMLGASAVGSVISGKVNTARNAQCETILAGACFMTLGCGLLTGVAGAKDDEKALGFLTFAGFGFGLSTAAATILVAVEAPQRDHAAAQGILAQLRVLGGSLGISTSTVLVRGEAAKPYAPTLSQGSQDAERLKDGWNETLLRLETVHEAYDEAFRKGMVCAAAISGAAILVALAGYRKRATGSQSQRDAMVEDEGSVVIPGNPTDQTRAGAV</sequence>
<dbReference type="EMBL" id="CP086359">
    <property type="protein sequence ID" value="UNI20385.1"/>
    <property type="molecule type" value="Genomic_DNA"/>
</dbReference>
<feature type="transmembrane region" description="Helical" evidence="6">
    <location>
        <begin position="106"/>
        <end position="124"/>
    </location>
</feature>
<dbReference type="InterPro" id="IPR036259">
    <property type="entry name" value="MFS_trans_sf"/>
</dbReference>
<keyword evidence="9" id="KW-1185">Reference proteome</keyword>
<feature type="transmembrane region" description="Helical" evidence="6">
    <location>
        <begin position="375"/>
        <end position="396"/>
    </location>
</feature>
<keyword evidence="4 6" id="KW-0472">Membrane</keyword>
<evidence type="ECO:0000313" key="9">
    <source>
        <dbReference type="Proteomes" id="UP000829364"/>
    </source>
</evidence>
<feature type="region of interest" description="Disordered" evidence="5">
    <location>
        <begin position="532"/>
        <end position="561"/>
    </location>
</feature>
<evidence type="ECO:0000256" key="1">
    <source>
        <dbReference type="ARBA" id="ARBA00004141"/>
    </source>
</evidence>
<feature type="transmembrane region" description="Helical" evidence="6">
    <location>
        <begin position="193"/>
        <end position="212"/>
    </location>
</feature>
<dbReference type="Gene3D" id="1.20.1250.20">
    <property type="entry name" value="MFS general substrate transporter like domains"/>
    <property type="match status" value="1"/>
</dbReference>
<dbReference type="InterPro" id="IPR011701">
    <property type="entry name" value="MFS"/>
</dbReference>
<accession>A0A9Q8QIR0</accession>
<feature type="transmembrane region" description="Helical" evidence="6">
    <location>
        <begin position="130"/>
        <end position="151"/>
    </location>
</feature>
<feature type="transmembrane region" description="Helical" evidence="6">
    <location>
        <begin position="261"/>
        <end position="286"/>
    </location>
</feature>
<organism evidence="8 9">
    <name type="scientific">Purpureocillium takamizusanense</name>
    <dbReference type="NCBI Taxonomy" id="2060973"/>
    <lineage>
        <taxon>Eukaryota</taxon>
        <taxon>Fungi</taxon>
        <taxon>Dikarya</taxon>
        <taxon>Ascomycota</taxon>
        <taxon>Pezizomycotina</taxon>
        <taxon>Sordariomycetes</taxon>
        <taxon>Hypocreomycetidae</taxon>
        <taxon>Hypocreales</taxon>
        <taxon>Ophiocordycipitaceae</taxon>
        <taxon>Purpureocillium</taxon>
    </lineage>
</organism>
<keyword evidence="2 6" id="KW-0812">Transmembrane</keyword>
<dbReference type="PRINTS" id="PR01036">
    <property type="entry name" value="TCRTETB"/>
</dbReference>
<dbReference type="PANTHER" id="PTHR23501">
    <property type="entry name" value="MAJOR FACILITATOR SUPERFAMILY"/>
    <property type="match status" value="1"/>
</dbReference>
<dbReference type="InterPro" id="IPR020846">
    <property type="entry name" value="MFS_dom"/>
</dbReference>
<evidence type="ECO:0000313" key="8">
    <source>
        <dbReference type="EMBL" id="UNI20385.1"/>
    </source>
</evidence>
<evidence type="ECO:0000259" key="7">
    <source>
        <dbReference type="PROSITE" id="PS50850"/>
    </source>
</evidence>
<dbReference type="PANTHER" id="PTHR23501:SF43">
    <property type="entry name" value="MULTIDRUG TRANSPORTER, PUTATIVE (AFU_ORTHOLOGUE AFUA_6G03040)-RELATED"/>
    <property type="match status" value="1"/>
</dbReference>
<dbReference type="GO" id="GO:0022857">
    <property type="term" value="F:transmembrane transporter activity"/>
    <property type="evidence" value="ECO:0007669"/>
    <property type="project" value="InterPro"/>
</dbReference>
<dbReference type="GO" id="GO:0005886">
    <property type="term" value="C:plasma membrane"/>
    <property type="evidence" value="ECO:0007669"/>
    <property type="project" value="TreeGrafter"/>
</dbReference>
<gene>
    <name evidence="8" type="ORF">JDV02_006479</name>
</gene>
<feature type="transmembrane region" description="Helical" evidence="6">
    <location>
        <begin position="402"/>
        <end position="426"/>
    </location>
</feature>
<evidence type="ECO:0000256" key="4">
    <source>
        <dbReference type="ARBA" id="ARBA00023136"/>
    </source>
</evidence>
<name>A0A9Q8QIR0_9HYPO</name>
<dbReference type="Proteomes" id="UP000829364">
    <property type="component" value="Chromosome 6"/>
</dbReference>
<keyword evidence="3 6" id="KW-1133">Transmembrane helix</keyword>